<accession>A0AAN8JBQ9</accession>
<evidence type="ECO:0000313" key="2">
    <source>
        <dbReference type="EMBL" id="KAK6174946.1"/>
    </source>
</evidence>
<dbReference type="AlphaFoldDB" id="A0AAN8JBQ9"/>
<evidence type="ECO:0000256" key="1">
    <source>
        <dbReference type="SAM" id="MobiDB-lite"/>
    </source>
</evidence>
<gene>
    <name evidence="2" type="ORF">SNE40_013498</name>
</gene>
<proteinExistence type="predicted"/>
<evidence type="ECO:0000313" key="3">
    <source>
        <dbReference type="Proteomes" id="UP001347796"/>
    </source>
</evidence>
<protein>
    <submittedName>
        <fullName evidence="2">Uncharacterized protein</fullName>
    </submittedName>
</protein>
<organism evidence="2 3">
    <name type="scientific">Patella caerulea</name>
    <name type="common">Rayed Mediterranean limpet</name>
    <dbReference type="NCBI Taxonomy" id="87958"/>
    <lineage>
        <taxon>Eukaryota</taxon>
        <taxon>Metazoa</taxon>
        <taxon>Spiralia</taxon>
        <taxon>Lophotrochozoa</taxon>
        <taxon>Mollusca</taxon>
        <taxon>Gastropoda</taxon>
        <taxon>Patellogastropoda</taxon>
        <taxon>Patelloidea</taxon>
        <taxon>Patellidae</taxon>
        <taxon>Patella</taxon>
    </lineage>
</organism>
<reference evidence="2 3" key="1">
    <citation type="submission" date="2024-01" db="EMBL/GenBank/DDBJ databases">
        <title>The genome of the rayed Mediterranean limpet Patella caerulea (Linnaeus, 1758).</title>
        <authorList>
            <person name="Anh-Thu Weber A."/>
            <person name="Halstead-Nussloch G."/>
        </authorList>
    </citation>
    <scope>NUCLEOTIDE SEQUENCE [LARGE SCALE GENOMIC DNA]</scope>
    <source>
        <strain evidence="2">AATW-2023a</strain>
        <tissue evidence="2">Whole specimen</tissue>
    </source>
</reference>
<feature type="region of interest" description="Disordered" evidence="1">
    <location>
        <begin position="19"/>
        <end position="75"/>
    </location>
</feature>
<keyword evidence="3" id="KW-1185">Reference proteome</keyword>
<dbReference type="EMBL" id="JAZGQO010000010">
    <property type="protein sequence ID" value="KAK6174946.1"/>
    <property type="molecule type" value="Genomic_DNA"/>
</dbReference>
<comment type="caution">
    <text evidence="2">The sequence shown here is derived from an EMBL/GenBank/DDBJ whole genome shotgun (WGS) entry which is preliminary data.</text>
</comment>
<sequence length="192" mass="21554">MSINICVYYSIIRKRGKDNTYESPEAAETEAHPYQNIPDNRSGEITHPYQNIPDNRLGEKAHQPRQNNEVVHQENDPYTSIDIDIIKPSNSIQGMEYLENDLYISSDDVTDDVDVDDKLKAQLPVVAEYAEVNKSNANKNTNRNYKTGPKGDNYAVVNKGGKMINNDKKFKIGPSGDQYTVVNKVGEGSTNN</sequence>
<dbReference type="Proteomes" id="UP001347796">
    <property type="component" value="Unassembled WGS sequence"/>
</dbReference>
<name>A0AAN8JBQ9_PATCE</name>